<accession>A0A1G9M639</accession>
<gene>
    <name evidence="2" type="ORF">SAMN05216298_4864</name>
</gene>
<dbReference type="STRING" id="380244.SAMN05216298_4864"/>
<dbReference type="OrthoDB" id="5198028at2"/>
<dbReference type="AlphaFoldDB" id="A0A1G9M639"/>
<organism evidence="2 3">
    <name type="scientific">Glycomyces sambucus</name>
    <dbReference type="NCBI Taxonomy" id="380244"/>
    <lineage>
        <taxon>Bacteria</taxon>
        <taxon>Bacillati</taxon>
        <taxon>Actinomycetota</taxon>
        <taxon>Actinomycetes</taxon>
        <taxon>Glycomycetales</taxon>
        <taxon>Glycomycetaceae</taxon>
        <taxon>Glycomyces</taxon>
    </lineage>
</organism>
<reference evidence="3" key="1">
    <citation type="submission" date="2016-10" db="EMBL/GenBank/DDBJ databases">
        <authorList>
            <person name="Varghese N."/>
            <person name="Submissions S."/>
        </authorList>
    </citation>
    <scope>NUCLEOTIDE SEQUENCE [LARGE SCALE GENOMIC DNA]</scope>
    <source>
        <strain evidence="3">CGMCC 4.3147</strain>
    </source>
</reference>
<evidence type="ECO:0008006" key="4">
    <source>
        <dbReference type="Google" id="ProtNLM"/>
    </source>
</evidence>
<dbReference type="RefSeq" id="WP_091054032.1">
    <property type="nucleotide sequence ID" value="NZ_FNGF01000008.1"/>
</dbReference>
<evidence type="ECO:0000256" key="1">
    <source>
        <dbReference type="SAM" id="MobiDB-lite"/>
    </source>
</evidence>
<feature type="compositionally biased region" description="Pro residues" evidence="1">
    <location>
        <begin position="79"/>
        <end position="90"/>
    </location>
</feature>
<proteinExistence type="predicted"/>
<feature type="compositionally biased region" description="Acidic residues" evidence="1">
    <location>
        <begin position="11"/>
        <end position="33"/>
    </location>
</feature>
<name>A0A1G9M639_9ACTN</name>
<protein>
    <recommendedName>
        <fullName evidence="4">DUF5709 domain-containing protein</fullName>
    </recommendedName>
</protein>
<dbReference type="EMBL" id="FNGF01000008">
    <property type="protein sequence ID" value="SDL69676.1"/>
    <property type="molecule type" value="Genomic_DNA"/>
</dbReference>
<evidence type="ECO:0000313" key="3">
    <source>
        <dbReference type="Proteomes" id="UP000198662"/>
    </source>
</evidence>
<evidence type="ECO:0000313" key="2">
    <source>
        <dbReference type="EMBL" id="SDL69676.1"/>
    </source>
</evidence>
<sequence length="107" mass="11598">MSDENAPYAAGEEEPYGFIDDGEEEGEDVEDDILDQKDYREADRWGMTPDEERRGASLADELAAEVPDVSGEPDDPRPGDPIPDEPPGYPDPDGDEPLPDEPAPPGS</sequence>
<keyword evidence="3" id="KW-1185">Reference proteome</keyword>
<feature type="region of interest" description="Disordered" evidence="1">
    <location>
        <begin position="1"/>
        <end position="107"/>
    </location>
</feature>
<feature type="compositionally biased region" description="Basic and acidic residues" evidence="1">
    <location>
        <begin position="34"/>
        <end position="55"/>
    </location>
</feature>
<dbReference type="Proteomes" id="UP000198662">
    <property type="component" value="Unassembled WGS sequence"/>
</dbReference>